<feature type="coiled-coil region" evidence="1">
    <location>
        <begin position="87"/>
        <end position="114"/>
    </location>
</feature>
<protein>
    <submittedName>
        <fullName evidence="3">Uncharacterized protein</fullName>
    </submittedName>
</protein>
<accession>A0A2S7F995</accession>
<gene>
    <name evidence="3" type="ORF">AWN73_14900</name>
</gene>
<dbReference type="Proteomes" id="UP000238081">
    <property type="component" value="Unassembled WGS sequence"/>
</dbReference>
<comment type="caution">
    <text evidence="3">The sequence shown here is derived from an EMBL/GenBank/DDBJ whole genome shotgun (WGS) entry which is preliminary data.</text>
</comment>
<keyword evidence="1" id="KW-0175">Coiled coil</keyword>
<feature type="signal peptide" evidence="2">
    <location>
        <begin position="1"/>
        <end position="25"/>
    </location>
</feature>
<dbReference type="EMBL" id="LRDH01000113">
    <property type="protein sequence ID" value="PPV14056.1"/>
    <property type="molecule type" value="Genomic_DNA"/>
</dbReference>
<evidence type="ECO:0000313" key="4">
    <source>
        <dbReference type="Proteomes" id="UP000238081"/>
    </source>
</evidence>
<proteinExistence type="predicted"/>
<dbReference type="RefSeq" id="WP_043664240.1">
    <property type="nucleotide sequence ID" value="NZ_JSEG01000010.1"/>
</dbReference>
<name>A0A2S7F995_CLOBU</name>
<dbReference type="AlphaFoldDB" id="A0A2S7F995"/>
<reference evidence="3 4" key="1">
    <citation type="submission" date="2016-01" db="EMBL/GenBank/DDBJ databases">
        <title>Characterization of the Clostridium difficile lineages that are prevalent in Hong Kong and China.</title>
        <authorList>
            <person name="Kwok J.S.-L."/>
            <person name="Lam W.-Y."/>
            <person name="Ip M."/>
            <person name="Chan T.-F."/>
            <person name="Hawkey P.M."/>
            <person name="Tsui S.K.-W."/>
        </authorList>
    </citation>
    <scope>NUCLEOTIDE SEQUENCE [LARGE SCALE GENOMIC DNA]</scope>
    <source>
        <strain evidence="3 4">300064</strain>
    </source>
</reference>
<sequence>MKKNLLKMLVVAGMITSSISTTVFASTVNTNNIKENIIEQTQESYTLDSELNEYILSLKGINNDEKQKLIEAEKKVQPIYKQIDSLIDDANKAGKNTEKQIDELNNKIYEIQSEDNEIMERVYKYEEAKLIDNMDEDSYNIDMIEYIKSLPILTDSEKDKLIDTHKKLAPYYEQLDSLYKKLNKIQKPIIDKIDKLYDKVDEGYKDVAYIWNKVEY</sequence>
<evidence type="ECO:0000256" key="1">
    <source>
        <dbReference type="SAM" id="Coils"/>
    </source>
</evidence>
<evidence type="ECO:0000256" key="2">
    <source>
        <dbReference type="SAM" id="SignalP"/>
    </source>
</evidence>
<organism evidence="3 4">
    <name type="scientific">Clostridium butyricum</name>
    <dbReference type="NCBI Taxonomy" id="1492"/>
    <lineage>
        <taxon>Bacteria</taxon>
        <taxon>Bacillati</taxon>
        <taxon>Bacillota</taxon>
        <taxon>Clostridia</taxon>
        <taxon>Eubacteriales</taxon>
        <taxon>Clostridiaceae</taxon>
        <taxon>Clostridium</taxon>
    </lineage>
</organism>
<keyword evidence="2" id="KW-0732">Signal</keyword>
<feature type="chain" id="PRO_5015773013" evidence="2">
    <location>
        <begin position="26"/>
        <end position="216"/>
    </location>
</feature>
<evidence type="ECO:0000313" key="3">
    <source>
        <dbReference type="EMBL" id="PPV14056.1"/>
    </source>
</evidence>